<dbReference type="AlphaFoldDB" id="A0ABD1S569"/>
<feature type="compositionally biased region" description="Polar residues" evidence="1">
    <location>
        <begin position="104"/>
        <end position="131"/>
    </location>
</feature>
<evidence type="ECO:0000313" key="2">
    <source>
        <dbReference type="EMBL" id="KAL2495825.1"/>
    </source>
</evidence>
<accession>A0ABD1S569</accession>
<organism evidence="2 3">
    <name type="scientific">Forsythia ovata</name>
    <dbReference type="NCBI Taxonomy" id="205694"/>
    <lineage>
        <taxon>Eukaryota</taxon>
        <taxon>Viridiplantae</taxon>
        <taxon>Streptophyta</taxon>
        <taxon>Embryophyta</taxon>
        <taxon>Tracheophyta</taxon>
        <taxon>Spermatophyta</taxon>
        <taxon>Magnoliopsida</taxon>
        <taxon>eudicotyledons</taxon>
        <taxon>Gunneridae</taxon>
        <taxon>Pentapetalae</taxon>
        <taxon>asterids</taxon>
        <taxon>lamiids</taxon>
        <taxon>Lamiales</taxon>
        <taxon>Oleaceae</taxon>
        <taxon>Forsythieae</taxon>
        <taxon>Forsythia</taxon>
    </lineage>
</organism>
<reference evidence="3" key="1">
    <citation type="submission" date="2024-07" db="EMBL/GenBank/DDBJ databases">
        <title>Two chromosome-level genome assemblies of Korean endemic species Abeliophyllum distichum and Forsythia ovata (Oleaceae).</title>
        <authorList>
            <person name="Jang H."/>
        </authorList>
    </citation>
    <scope>NUCLEOTIDE SEQUENCE [LARGE SCALE GENOMIC DNA]</scope>
</reference>
<dbReference type="Proteomes" id="UP001604277">
    <property type="component" value="Unassembled WGS sequence"/>
</dbReference>
<feature type="region of interest" description="Disordered" evidence="1">
    <location>
        <begin position="98"/>
        <end position="131"/>
    </location>
</feature>
<sequence>MEAVYQMMLSAVTPQSYVECGKVKVNAWNPPPILLSGEVSLLSEASCFKPSTTRDSASQPPQLGTRLLSLPQLGTRFLSLSQLGTRLLSPPTGDSIFSPLPNWDSASQHPPTLDSVSQPLSTWDSVTQPPN</sequence>
<dbReference type="EMBL" id="JBFOLJ010000011">
    <property type="protein sequence ID" value="KAL2495825.1"/>
    <property type="molecule type" value="Genomic_DNA"/>
</dbReference>
<name>A0ABD1S569_9LAMI</name>
<protein>
    <submittedName>
        <fullName evidence="2">Uncharacterized protein</fullName>
    </submittedName>
</protein>
<comment type="caution">
    <text evidence="2">The sequence shown here is derived from an EMBL/GenBank/DDBJ whole genome shotgun (WGS) entry which is preliminary data.</text>
</comment>
<gene>
    <name evidence="2" type="ORF">Fot_39582</name>
</gene>
<proteinExistence type="predicted"/>
<evidence type="ECO:0000256" key="1">
    <source>
        <dbReference type="SAM" id="MobiDB-lite"/>
    </source>
</evidence>
<evidence type="ECO:0000313" key="3">
    <source>
        <dbReference type="Proteomes" id="UP001604277"/>
    </source>
</evidence>
<keyword evidence="3" id="KW-1185">Reference proteome</keyword>